<feature type="transmembrane region" description="Helical" evidence="1">
    <location>
        <begin position="190"/>
        <end position="207"/>
    </location>
</feature>
<feature type="transmembrane region" description="Helical" evidence="1">
    <location>
        <begin position="245"/>
        <end position="266"/>
    </location>
</feature>
<name>A0A239EUL5_9ACTN</name>
<keyword evidence="1" id="KW-0812">Transmembrane</keyword>
<proteinExistence type="predicted"/>
<gene>
    <name evidence="2" type="ORF">SAMN05216276_101074</name>
</gene>
<feature type="transmembrane region" description="Helical" evidence="1">
    <location>
        <begin position="84"/>
        <end position="103"/>
    </location>
</feature>
<keyword evidence="1" id="KW-1133">Transmembrane helix</keyword>
<feature type="transmembrane region" description="Helical" evidence="1">
    <location>
        <begin position="161"/>
        <end position="183"/>
    </location>
</feature>
<protein>
    <submittedName>
        <fullName evidence="2">ABC-2 type transport system permease protein</fullName>
    </submittedName>
</protein>
<feature type="transmembrane region" description="Helical" evidence="1">
    <location>
        <begin position="20"/>
        <end position="41"/>
    </location>
</feature>
<dbReference type="OrthoDB" id="2014935at2"/>
<accession>A0A239EUL5</accession>
<keyword evidence="3" id="KW-1185">Reference proteome</keyword>
<organism evidence="2 3">
    <name type="scientific">Streptosporangium subroseum</name>
    <dbReference type="NCBI Taxonomy" id="106412"/>
    <lineage>
        <taxon>Bacteria</taxon>
        <taxon>Bacillati</taxon>
        <taxon>Actinomycetota</taxon>
        <taxon>Actinomycetes</taxon>
        <taxon>Streptosporangiales</taxon>
        <taxon>Streptosporangiaceae</taxon>
        <taxon>Streptosporangium</taxon>
    </lineage>
</organism>
<evidence type="ECO:0000313" key="2">
    <source>
        <dbReference type="EMBL" id="SNS48287.1"/>
    </source>
</evidence>
<feature type="transmembrane region" description="Helical" evidence="1">
    <location>
        <begin position="444"/>
        <end position="463"/>
    </location>
</feature>
<evidence type="ECO:0000256" key="1">
    <source>
        <dbReference type="SAM" id="Phobius"/>
    </source>
</evidence>
<evidence type="ECO:0000313" key="3">
    <source>
        <dbReference type="Proteomes" id="UP000198282"/>
    </source>
</evidence>
<dbReference type="RefSeq" id="WP_089207491.1">
    <property type="nucleotide sequence ID" value="NZ_FZOD01000010.1"/>
</dbReference>
<feature type="transmembrane region" description="Helical" evidence="1">
    <location>
        <begin position="305"/>
        <end position="325"/>
    </location>
</feature>
<feature type="transmembrane region" description="Helical" evidence="1">
    <location>
        <begin position="353"/>
        <end position="375"/>
    </location>
</feature>
<feature type="transmembrane region" description="Helical" evidence="1">
    <location>
        <begin position="404"/>
        <end position="424"/>
    </location>
</feature>
<keyword evidence="1" id="KW-0472">Membrane</keyword>
<dbReference type="EMBL" id="FZOD01000010">
    <property type="protein sequence ID" value="SNS48287.1"/>
    <property type="molecule type" value="Genomic_DNA"/>
</dbReference>
<sequence>MSAYAGTGRLIRLAARRDRIQLPIWILASAAVMGAGVAAVADEFPTEAGRVSALQAAGGSPAVLLMRGTPVGTDLGALVNFRNFSSMLVVVGLMSTFAMVRHTRQNEETGRAELIGSGVVGRHAALTAALTVTIAANLLLGALVTATLLGSGLAVDGSLAFGAACAVTGMAFTGIAAIAAQLFQGARATNAFAATAVGVAFMVRGVGDALGERAADGIQVNSAWLSWLSPLGWGAQVRPYGDERWWVLALPVALLVVCVGAAFALVDRRDLGAGLLPDRPGPAIASRSLLSPLGLAWRLNRGATYGWVIGSAVSGLAIGSLGAAVNDAMAGNEGASELLGQLAGTGGPDLVDVFFAAMMNIFGVLAASFAVQILLRLRAEESGGQAEAVLATAVGRAKWLASHLTCAVGGAAAMLVLTGAGAGLADAAAGGDTGVVTLAGAGLAQLPAALAMAGFVVLVFGGLPRLSVTLAWAGLALAITFGLLGDVIGLPQSVRDLSPFSHVPAIPAVAATAGPIVGLLAVAAVLTAAGAVLFRRRDLAL</sequence>
<feature type="transmembrane region" description="Helical" evidence="1">
    <location>
        <begin position="470"/>
        <end position="490"/>
    </location>
</feature>
<dbReference type="Proteomes" id="UP000198282">
    <property type="component" value="Unassembled WGS sequence"/>
</dbReference>
<feature type="transmembrane region" description="Helical" evidence="1">
    <location>
        <begin position="124"/>
        <end position="149"/>
    </location>
</feature>
<reference evidence="2 3" key="1">
    <citation type="submission" date="2017-06" db="EMBL/GenBank/DDBJ databases">
        <authorList>
            <person name="Kim H.J."/>
            <person name="Triplett B.A."/>
        </authorList>
    </citation>
    <scope>NUCLEOTIDE SEQUENCE [LARGE SCALE GENOMIC DNA]</scope>
    <source>
        <strain evidence="2 3">CGMCC 4.2132</strain>
    </source>
</reference>
<dbReference type="AlphaFoldDB" id="A0A239EUL5"/>
<feature type="transmembrane region" description="Helical" evidence="1">
    <location>
        <begin position="510"/>
        <end position="534"/>
    </location>
</feature>